<keyword evidence="3" id="KW-1185">Reference proteome</keyword>
<proteinExistence type="predicted"/>
<dbReference type="InterPro" id="IPR013022">
    <property type="entry name" value="Xyl_isomerase-like_TIM-brl"/>
</dbReference>
<dbReference type="Gene3D" id="3.20.20.150">
    <property type="entry name" value="Divalent-metal-dependent TIM barrel enzymes"/>
    <property type="match status" value="1"/>
</dbReference>
<dbReference type="SUPFAM" id="SSF51658">
    <property type="entry name" value="Xylose isomerase-like"/>
    <property type="match status" value="1"/>
</dbReference>
<dbReference type="RefSeq" id="WP_092017106.1">
    <property type="nucleotide sequence ID" value="NZ_FOXH01000006.1"/>
</dbReference>
<dbReference type="STRING" id="1079859.SAMN04515674_10626"/>
<dbReference type="PANTHER" id="PTHR12110:SF53">
    <property type="entry name" value="BLR5974 PROTEIN"/>
    <property type="match status" value="1"/>
</dbReference>
<accession>A0A1I5TFD3</accession>
<feature type="domain" description="Xylose isomerase-like TIM barrel" evidence="1">
    <location>
        <begin position="73"/>
        <end position="304"/>
    </location>
</feature>
<dbReference type="Proteomes" id="UP000199306">
    <property type="component" value="Unassembled WGS sequence"/>
</dbReference>
<dbReference type="InterPro" id="IPR036237">
    <property type="entry name" value="Xyl_isomerase-like_sf"/>
</dbReference>
<evidence type="ECO:0000259" key="1">
    <source>
        <dbReference type="Pfam" id="PF01261"/>
    </source>
</evidence>
<organism evidence="2 3">
    <name type="scientific">Pseudarcicella hirudinis</name>
    <dbReference type="NCBI Taxonomy" id="1079859"/>
    <lineage>
        <taxon>Bacteria</taxon>
        <taxon>Pseudomonadati</taxon>
        <taxon>Bacteroidota</taxon>
        <taxon>Cytophagia</taxon>
        <taxon>Cytophagales</taxon>
        <taxon>Flectobacillaceae</taxon>
        <taxon>Pseudarcicella</taxon>
    </lineage>
</organism>
<dbReference type="EMBL" id="FOXH01000006">
    <property type="protein sequence ID" value="SFP81765.1"/>
    <property type="molecule type" value="Genomic_DNA"/>
</dbReference>
<sequence>MEHLAGATEKNSFNRRQFLSQVGMIAAATAFSESVFAKPKPLFEISLAEFSLAGSLFSGKLKNMDFPAKAKNDFGISAVEYVSGFWNGKGADKAYLQELKQRTSDLGVRNVLIMVDGEGDLGASDAKKRLEAVENHYKWVDAAKFLGCHSIRVNMDGDGSPEEIMKAGVEGYGKLVEYGQKAGIGVIIENHITVSTNPDWLVSLLKQVKNPYAGCLPDFGNFTEREKPKSMTLEGFKNAKILHEYDKYDGVKKLMPFAKGVSAKTHTFDSEGNCTDTDFARMMPIVKAGLSKNFKGFIGIEYEGGFMKMMGATENYLDEDAGIRATKALLEKALL</sequence>
<name>A0A1I5TFD3_9BACT</name>
<evidence type="ECO:0000313" key="2">
    <source>
        <dbReference type="EMBL" id="SFP81765.1"/>
    </source>
</evidence>
<dbReference type="OrthoDB" id="1114629at2"/>
<dbReference type="Pfam" id="PF01261">
    <property type="entry name" value="AP_endonuc_2"/>
    <property type="match status" value="1"/>
</dbReference>
<dbReference type="PANTHER" id="PTHR12110">
    <property type="entry name" value="HYDROXYPYRUVATE ISOMERASE"/>
    <property type="match status" value="1"/>
</dbReference>
<dbReference type="AlphaFoldDB" id="A0A1I5TFD3"/>
<protein>
    <submittedName>
        <fullName evidence="2">Sugar phosphate isomerase/epimerase</fullName>
    </submittedName>
</protein>
<dbReference type="InterPro" id="IPR050312">
    <property type="entry name" value="IolE/XylAMocC-like"/>
</dbReference>
<dbReference type="GO" id="GO:0016853">
    <property type="term" value="F:isomerase activity"/>
    <property type="evidence" value="ECO:0007669"/>
    <property type="project" value="UniProtKB-KW"/>
</dbReference>
<evidence type="ECO:0000313" key="3">
    <source>
        <dbReference type="Proteomes" id="UP000199306"/>
    </source>
</evidence>
<reference evidence="2 3" key="1">
    <citation type="submission" date="2016-10" db="EMBL/GenBank/DDBJ databases">
        <authorList>
            <person name="de Groot N.N."/>
        </authorList>
    </citation>
    <scope>NUCLEOTIDE SEQUENCE [LARGE SCALE GENOMIC DNA]</scope>
    <source>
        <strain evidence="3">E92,LMG 26720,CCM 7988</strain>
    </source>
</reference>
<gene>
    <name evidence="2" type="ORF">SAMN04515674_10626</name>
</gene>
<keyword evidence="2" id="KW-0413">Isomerase</keyword>